<reference evidence="2 3" key="1">
    <citation type="submission" date="2018-01" db="EMBL/GenBank/DDBJ databases">
        <title>Genome sequence of Mycobacterium phage PP.</title>
        <authorList>
            <person name="Uchiyama J."/>
            <person name="Matsuzaki S."/>
        </authorList>
    </citation>
    <scope>NUCLEOTIDE SEQUENCE [LARGE SCALE GENOMIC DNA]</scope>
</reference>
<evidence type="ECO:0000313" key="2">
    <source>
        <dbReference type="EMBL" id="BBC53828.1"/>
    </source>
</evidence>
<dbReference type="GeneID" id="64871916"/>
<dbReference type="KEGG" id="vg:64871916"/>
<dbReference type="RefSeq" id="YP_010062255.1">
    <property type="nucleotide sequence ID" value="NC_054792.1"/>
</dbReference>
<protein>
    <submittedName>
        <fullName evidence="2">Putative tail assembly chaperone</fullName>
    </submittedName>
</protein>
<name>A0A2Z5XVF0_9CAUD</name>
<feature type="region of interest" description="Disordered" evidence="1">
    <location>
        <begin position="106"/>
        <end position="136"/>
    </location>
</feature>
<organism evidence="2 3">
    <name type="scientific">Mycobacterium phage PP</name>
    <dbReference type="NCBI Taxonomy" id="2077134"/>
    <lineage>
        <taxon>Viruses</taxon>
        <taxon>Duplodnaviria</taxon>
        <taxon>Heunggongvirae</taxon>
        <taxon>Uroviricota</taxon>
        <taxon>Caudoviricetes</taxon>
        <taxon>Sagamiharavirus</taxon>
        <taxon>Sagamiharavirus PP</taxon>
    </lineage>
</organism>
<feature type="compositionally biased region" description="Basic and acidic residues" evidence="1">
    <location>
        <begin position="120"/>
        <end position="131"/>
    </location>
</feature>
<accession>A0A2Z5XVF0</accession>
<keyword evidence="3" id="KW-1185">Reference proteome</keyword>
<sequence length="154" mass="17072">MAGAGPGGGSLELARLIDEHGEHLLADLKLHYGVDLRDLFSEVNPISPRYALALARHMRPSDSATFAAMRGGPEFRGWDEGRYLEVAQTDALRGLLYAFILAHTGKNSRKPKAPEPWPIPDRKNRREREKNTPGSFTRLVAAMLAKKRQKKGGD</sequence>
<dbReference type="Proteomes" id="UP000250053">
    <property type="component" value="Segment"/>
</dbReference>
<proteinExistence type="predicted"/>
<evidence type="ECO:0000313" key="3">
    <source>
        <dbReference type="Proteomes" id="UP000250053"/>
    </source>
</evidence>
<dbReference type="EMBL" id="AP018486">
    <property type="protein sequence ID" value="BBC53828.1"/>
    <property type="molecule type" value="Genomic_DNA"/>
</dbReference>
<evidence type="ECO:0000256" key="1">
    <source>
        <dbReference type="SAM" id="MobiDB-lite"/>
    </source>
</evidence>